<proteinExistence type="predicted"/>
<gene>
    <name evidence="1" type="ORF">ACFOES_18035</name>
</gene>
<accession>A0ABV7AMG9</accession>
<keyword evidence="2" id="KW-1185">Reference proteome</keyword>
<evidence type="ECO:0000313" key="2">
    <source>
        <dbReference type="Proteomes" id="UP001595443"/>
    </source>
</evidence>
<comment type="caution">
    <text evidence="1">The sequence shown here is derived from an EMBL/GenBank/DDBJ whole genome shotgun (WGS) entry which is preliminary data.</text>
</comment>
<evidence type="ECO:0000313" key="1">
    <source>
        <dbReference type="EMBL" id="MFC2970001.1"/>
    </source>
</evidence>
<dbReference type="RefSeq" id="WP_377834758.1">
    <property type="nucleotide sequence ID" value="NZ_JBHRSK010000016.1"/>
</dbReference>
<dbReference type="EMBL" id="JBHRSK010000016">
    <property type="protein sequence ID" value="MFC2970001.1"/>
    <property type="molecule type" value="Genomic_DNA"/>
</dbReference>
<name>A0ABV7AMG9_9RHOB</name>
<reference evidence="2" key="1">
    <citation type="journal article" date="2019" name="Int. J. Syst. Evol. Microbiol.">
        <title>The Global Catalogue of Microorganisms (GCM) 10K type strain sequencing project: providing services to taxonomists for standard genome sequencing and annotation.</title>
        <authorList>
            <consortium name="The Broad Institute Genomics Platform"/>
            <consortium name="The Broad Institute Genome Sequencing Center for Infectious Disease"/>
            <person name="Wu L."/>
            <person name="Ma J."/>
        </authorList>
    </citation>
    <scope>NUCLEOTIDE SEQUENCE [LARGE SCALE GENOMIC DNA]</scope>
    <source>
        <strain evidence="2">KCTC 62192</strain>
    </source>
</reference>
<protein>
    <recommendedName>
        <fullName evidence="3">Capsule polysaccharide biosynthesis protein</fullName>
    </recommendedName>
</protein>
<sequence length="303" mass="34799">MSEPRELRLHLDDEMRERAQAGELGIANRIRAAFESRDFRVEFVSDSAENRLSALPGTGYHLFHLQEAMGPNTLVLRLAYYYPFWRIEESNARWQFDVAHATFDPETIDPETARAFVARRRRKLFGARRPENKGFILIPLQGRLTEHRSFQSMSPLDMIRATRAADPEREILLRRHPGESYSREEMTALRQLIDTTPGVRLATRPTLALLAECDYVVTQNSSVALAGFFLEKPAVLFARIDFHHIVASVPEIGIAAAFRAVRGPAPDYTRYLWWFLRETTIDATAEDAETRILARARRFGWPV</sequence>
<evidence type="ECO:0008006" key="3">
    <source>
        <dbReference type="Google" id="ProtNLM"/>
    </source>
</evidence>
<organism evidence="1 2">
    <name type="scientific">Acidimangrovimonas pyrenivorans</name>
    <dbReference type="NCBI Taxonomy" id="2030798"/>
    <lineage>
        <taxon>Bacteria</taxon>
        <taxon>Pseudomonadati</taxon>
        <taxon>Pseudomonadota</taxon>
        <taxon>Alphaproteobacteria</taxon>
        <taxon>Rhodobacterales</taxon>
        <taxon>Paracoccaceae</taxon>
        <taxon>Acidimangrovimonas</taxon>
    </lineage>
</organism>
<dbReference type="Proteomes" id="UP001595443">
    <property type="component" value="Unassembled WGS sequence"/>
</dbReference>